<evidence type="ECO:0000313" key="2">
    <source>
        <dbReference type="EMBL" id="KAK8075704.1"/>
    </source>
</evidence>
<dbReference type="EMBL" id="JAQQWN010000007">
    <property type="protein sequence ID" value="KAK8075704.1"/>
    <property type="molecule type" value="Genomic_DNA"/>
</dbReference>
<protein>
    <submittedName>
        <fullName evidence="2">Uncharacterized protein</fullName>
    </submittedName>
</protein>
<gene>
    <name evidence="2" type="ORF">PG997_010367</name>
</gene>
<comment type="caution">
    <text evidence="2">The sequence shown here is derived from an EMBL/GenBank/DDBJ whole genome shotgun (WGS) entry which is preliminary data.</text>
</comment>
<dbReference type="Proteomes" id="UP001433268">
    <property type="component" value="Unassembled WGS sequence"/>
</dbReference>
<reference evidence="2 3" key="1">
    <citation type="submission" date="2023-01" db="EMBL/GenBank/DDBJ databases">
        <title>Analysis of 21 Apiospora genomes using comparative genomics revels a genus with tremendous synthesis potential of carbohydrate active enzymes and secondary metabolites.</title>
        <authorList>
            <person name="Sorensen T."/>
        </authorList>
    </citation>
    <scope>NUCLEOTIDE SEQUENCE [LARGE SCALE GENOMIC DNA]</scope>
    <source>
        <strain evidence="2 3">CBS 114990</strain>
    </source>
</reference>
<name>A0ABR1VWU4_9PEZI</name>
<keyword evidence="1" id="KW-0732">Signal</keyword>
<proteinExistence type="predicted"/>
<dbReference type="GeneID" id="92047742"/>
<evidence type="ECO:0000256" key="1">
    <source>
        <dbReference type="SAM" id="SignalP"/>
    </source>
</evidence>
<organism evidence="2 3">
    <name type="scientific">Apiospora hydei</name>
    <dbReference type="NCBI Taxonomy" id="1337664"/>
    <lineage>
        <taxon>Eukaryota</taxon>
        <taxon>Fungi</taxon>
        <taxon>Dikarya</taxon>
        <taxon>Ascomycota</taxon>
        <taxon>Pezizomycotina</taxon>
        <taxon>Sordariomycetes</taxon>
        <taxon>Xylariomycetidae</taxon>
        <taxon>Amphisphaeriales</taxon>
        <taxon>Apiosporaceae</taxon>
        <taxon>Apiospora</taxon>
    </lineage>
</organism>
<sequence>MKSSALLSTLLTALGLLPAAAQATWCQFYYDSACKNNANGGTSFNCGNNNVFGSGGGFVKCHDVGNACLISRCPDQSCGAGAQATTIARGNTQCVGTGGWGALVPASRGWLISTRAGGDKRKWCR</sequence>
<accession>A0ABR1VWU4</accession>
<feature type="chain" id="PRO_5045201650" evidence="1">
    <location>
        <begin position="24"/>
        <end position="125"/>
    </location>
</feature>
<keyword evidence="3" id="KW-1185">Reference proteome</keyword>
<evidence type="ECO:0000313" key="3">
    <source>
        <dbReference type="Proteomes" id="UP001433268"/>
    </source>
</evidence>
<feature type="signal peptide" evidence="1">
    <location>
        <begin position="1"/>
        <end position="23"/>
    </location>
</feature>
<dbReference type="RefSeq" id="XP_066666644.1">
    <property type="nucleotide sequence ID" value="XM_066814682.1"/>
</dbReference>